<reference evidence="3 4" key="1">
    <citation type="submission" date="2021-08" db="EMBL/GenBank/DDBJ databases">
        <authorList>
            <person name="Peeters C."/>
        </authorList>
    </citation>
    <scope>NUCLEOTIDE SEQUENCE [LARGE SCALE GENOMIC DNA]</scope>
    <source>
        <strain evidence="3 4">LMG 32289</strain>
    </source>
</reference>
<dbReference type="CDD" id="cd03809">
    <property type="entry name" value="GT4_MtfB-like"/>
    <property type="match status" value="1"/>
</dbReference>
<dbReference type="InterPro" id="IPR001296">
    <property type="entry name" value="Glyco_trans_1"/>
</dbReference>
<dbReference type="RefSeq" id="WP_223988525.1">
    <property type="nucleotide sequence ID" value="NZ_CAJZAG010000004.1"/>
</dbReference>
<dbReference type="SUPFAM" id="SSF53756">
    <property type="entry name" value="UDP-Glycosyltransferase/glycogen phosphorylase"/>
    <property type="match status" value="1"/>
</dbReference>
<dbReference type="EC" id="2.4.1.250" evidence="3"/>
<evidence type="ECO:0000313" key="3">
    <source>
        <dbReference type="EMBL" id="CAG9171925.1"/>
    </source>
</evidence>
<gene>
    <name evidence="3" type="primary">mshA_5</name>
    <name evidence="3" type="ORF">LMG32289_02517</name>
</gene>
<keyword evidence="1 3" id="KW-0808">Transferase</keyword>
<evidence type="ECO:0000313" key="4">
    <source>
        <dbReference type="Proteomes" id="UP000706525"/>
    </source>
</evidence>
<evidence type="ECO:0000256" key="1">
    <source>
        <dbReference type="ARBA" id="ARBA00022679"/>
    </source>
</evidence>
<feature type="domain" description="Glycosyl transferase family 1" evidence="2">
    <location>
        <begin position="188"/>
        <end position="349"/>
    </location>
</feature>
<proteinExistence type="predicted"/>
<dbReference type="PANTHER" id="PTHR46401">
    <property type="entry name" value="GLYCOSYLTRANSFERASE WBBK-RELATED"/>
    <property type="match status" value="1"/>
</dbReference>
<dbReference type="Pfam" id="PF00534">
    <property type="entry name" value="Glycos_transf_1"/>
    <property type="match status" value="1"/>
</dbReference>
<keyword evidence="3" id="KW-0328">Glycosyltransferase</keyword>
<evidence type="ECO:0000259" key="2">
    <source>
        <dbReference type="Pfam" id="PF00534"/>
    </source>
</evidence>
<keyword evidence="4" id="KW-1185">Reference proteome</keyword>
<accession>A0ABN7YIL2</accession>
<comment type="caution">
    <text evidence="3">The sequence shown here is derived from an EMBL/GenBank/DDBJ whole genome shotgun (WGS) entry which is preliminary data.</text>
</comment>
<dbReference type="Proteomes" id="UP000706525">
    <property type="component" value="Unassembled WGS sequence"/>
</dbReference>
<dbReference type="PANTHER" id="PTHR46401:SF2">
    <property type="entry name" value="GLYCOSYLTRANSFERASE WBBK-RELATED"/>
    <property type="match status" value="1"/>
</dbReference>
<name>A0ABN7YIL2_9BURK</name>
<protein>
    <submittedName>
        <fullName evidence="3">D-inositol-3-phosphate glycosyltransferase</fullName>
        <ecNumber evidence="3">2.4.1.250</ecNumber>
    </submittedName>
</protein>
<dbReference type="EMBL" id="CAJZAG010000004">
    <property type="protein sequence ID" value="CAG9171925.1"/>
    <property type="molecule type" value="Genomic_DNA"/>
</dbReference>
<dbReference type="GO" id="GO:0102710">
    <property type="term" value="F:D-inositol-3-phosphate glycosyltransferase activity"/>
    <property type="evidence" value="ECO:0007669"/>
    <property type="project" value="UniProtKB-EC"/>
</dbReference>
<sequence length="376" mass="41454">MPTTVAINGRFLGRQATGVDRFAHEVVRCIDQLVAEQDPATSGLSFELLVPPAVSVDAQQFPHMQVRQVGRHVGRGGGQLWEQISLPLAARGALLLNLCNAAPLLYPHQVTVMHDAAPVRVPQAYSRAFRSWYGVMAPWVGRVARRVLTVSEFSRRELATAYRIPGRKIGVLPMSGDHMLRLPESEDVRHKFGLSDRPYVLAVSSASYHKNFRLVADAIRMLGKVDYDVVIVGGGGRVFQAVRDDQITESHDADGRVRRLGYVDDADLKALFRGAGCFVFPSLYEGYGLPPVEAMTLGCPVLASSLPSVREACGAAVLYFPPTRPRELGALLTHVMQDSALREKLREQGLARVRPYSWRATAARLLGEISPWLPQR</sequence>
<dbReference type="Gene3D" id="3.40.50.2000">
    <property type="entry name" value="Glycogen Phosphorylase B"/>
    <property type="match status" value="1"/>
</dbReference>
<organism evidence="3 4">
    <name type="scientific">Cupriavidus pampae</name>
    <dbReference type="NCBI Taxonomy" id="659251"/>
    <lineage>
        <taxon>Bacteria</taxon>
        <taxon>Pseudomonadati</taxon>
        <taxon>Pseudomonadota</taxon>
        <taxon>Betaproteobacteria</taxon>
        <taxon>Burkholderiales</taxon>
        <taxon>Burkholderiaceae</taxon>
        <taxon>Cupriavidus</taxon>
    </lineage>
</organism>